<dbReference type="RefSeq" id="WP_058448663.1">
    <property type="nucleotide sequence ID" value="NZ_CAAAJF010000004.1"/>
</dbReference>
<dbReference type="Proteomes" id="UP000054715">
    <property type="component" value="Unassembled WGS sequence"/>
</dbReference>
<organism evidence="1 2">
    <name type="scientific">Legionella jamestowniensis</name>
    <dbReference type="NCBI Taxonomy" id="455"/>
    <lineage>
        <taxon>Bacteria</taxon>
        <taxon>Pseudomonadati</taxon>
        <taxon>Pseudomonadota</taxon>
        <taxon>Gammaproteobacteria</taxon>
        <taxon>Legionellales</taxon>
        <taxon>Legionellaceae</taxon>
        <taxon>Legionella</taxon>
    </lineage>
</organism>
<evidence type="ECO:0000313" key="2">
    <source>
        <dbReference type="Proteomes" id="UP000054715"/>
    </source>
</evidence>
<dbReference type="STRING" id="455.Ljam_0615"/>
<accession>A0A0W0UUY7</accession>
<gene>
    <name evidence="1" type="ORF">Ljam_0615</name>
</gene>
<dbReference type="EMBL" id="LNYG01000008">
    <property type="protein sequence ID" value="KTD11421.1"/>
    <property type="molecule type" value="Genomic_DNA"/>
</dbReference>
<evidence type="ECO:0000313" key="1">
    <source>
        <dbReference type="EMBL" id="KTD11421.1"/>
    </source>
</evidence>
<dbReference type="OrthoDB" id="9972315at2"/>
<reference evidence="1 2" key="1">
    <citation type="submission" date="2015-11" db="EMBL/GenBank/DDBJ databases">
        <title>Genomic analysis of 38 Legionella species identifies large and diverse effector repertoires.</title>
        <authorList>
            <person name="Burstein D."/>
            <person name="Amaro F."/>
            <person name="Zusman T."/>
            <person name="Lifshitz Z."/>
            <person name="Cohen O."/>
            <person name="Gilbert J.A."/>
            <person name="Pupko T."/>
            <person name="Shuman H.A."/>
            <person name="Segal G."/>
        </authorList>
    </citation>
    <scope>NUCLEOTIDE SEQUENCE [LARGE SCALE GENOMIC DNA]</scope>
    <source>
        <strain evidence="1 2">JA-26-G1-E2</strain>
    </source>
</reference>
<name>A0A0W0UUY7_9GAMM</name>
<dbReference type="AlphaFoldDB" id="A0A0W0UUY7"/>
<dbReference type="PATRIC" id="fig|455.5.peg.652"/>
<protein>
    <submittedName>
        <fullName evidence="1">Uncharacterized protein</fullName>
    </submittedName>
</protein>
<sequence>MLQIDTEALISQVAEEIKSLYEKSDNRLKLPNAKELMMMQLFDKPDYLEYLESEQSKESEIKDSHETSRAHFI</sequence>
<proteinExistence type="predicted"/>
<comment type="caution">
    <text evidence="1">The sequence shown here is derived from an EMBL/GenBank/DDBJ whole genome shotgun (WGS) entry which is preliminary data.</text>
</comment>